<dbReference type="PANTHER" id="PTHR47765">
    <property type="entry name" value="3'-5' EXONUCLEASE DOMAIN-CONTAINING PROTEIN"/>
    <property type="match status" value="1"/>
</dbReference>
<evidence type="ECO:0000313" key="3">
    <source>
        <dbReference type="Proteomes" id="UP001443914"/>
    </source>
</evidence>
<dbReference type="InterPro" id="IPR012337">
    <property type="entry name" value="RNaseH-like_sf"/>
</dbReference>
<evidence type="ECO:0000313" key="2">
    <source>
        <dbReference type="EMBL" id="KAK9690248.1"/>
    </source>
</evidence>
<keyword evidence="3" id="KW-1185">Reference proteome</keyword>
<dbReference type="SUPFAM" id="SSF53098">
    <property type="entry name" value="Ribonuclease H-like"/>
    <property type="match status" value="1"/>
</dbReference>
<reference evidence="2" key="1">
    <citation type="submission" date="2024-03" db="EMBL/GenBank/DDBJ databases">
        <title>WGS assembly of Saponaria officinalis var. Norfolk2.</title>
        <authorList>
            <person name="Jenkins J."/>
            <person name="Shu S."/>
            <person name="Grimwood J."/>
            <person name="Barry K."/>
            <person name="Goodstein D."/>
            <person name="Schmutz J."/>
            <person name="Leebens-Mack J."/>
            <person name="Osbourn A."/>
        </authorList>
    </citation>
    <scope>NUCLEOTIDE SEQUENCE [LARGE SCALE GENOMIC DNA]</scope>
    <source>
        <strain evidence="2">JIC</strain>
    </source>
</reference>
<gene>
    <name evidence="2" type="ORF">RND81_09G115500</name>
</gene>
<dbReference type="Pfam" id="PF01612">
    <property type="entry name" value="DNA_pol_A_exo1"/>
    <property type="match status" value="1"/>
</dbReference>
<dbReference type="GO" id="GO:0008408">
    <property type="term" value="F:3'-5' exonuclease activity"/>
    <property type="evidence" value="ECO:0007669"/>
    <property type="project" value="InterPro"/>
</dbReference>
<dbReference type="EMBL" id="JBDFQZ010000009">
    <property type="protein sequence ID" value="KAK9690248.1"/>
    <property type="molecule type" value="Genomic_DNA"/>
</dbReference>
<dbReference type="InterPro" id="IPR002562">
    <property type="entry name" value="3'-5'_exonuclease_dom"/>
</dbReference>
<dbReference type="AlphaFoldDB" id="A0AAW1IKP2"/>
<dbReference type="Gene3D" id="3.30.420.10">
    <property type="entry name" value="Ribonuclease H-like superfamily/Ribonuclease H"/>
    <property type="match status" value="1"/>
</dbReference>
<feature type="domain" description="3'-5' exonuclease" evidence="1">
    <location>
        <begin position="24"/>
        <end position="102"/>
    </location>
</feature>
<comment type="caution">
    <text evidence="2">The sequence shown here is derived from an EMBL/GenBank/DDBJ whole genome shotgun (WGS) entry which is preliminary data.</text>
</comment>
<name>A0AAW1IKP2_SAPOF</name>
<dbReference type="GO" id="GO:0003676">
    <property type="term" value="F:nucleic acid binding"/>
    <property type="evidence" value="ECO:0007669"/>
    <property type="project" value="InterPro"/>
</dbReference>
<sequence>MESEVHFLESRFLNLHELLIHEIFWVDAVDSLQAATSYIEGCKVVGLDSEWKPNYIKGSKPNKVSIMQIASEKVAFVFDLIKLYDEVPEVLNNCLARIFQSPSLL</sequence>
<dbReference type="Proteomes" id="UP001443914">
    <property type="component" value="Unassembled WGS sequence"/>
</dbReference>
<dbReference type="PANTHER" id="PTHR47765:SF2">
    <property type="entry name" value="EXONUCLEASE MUT-7 HOMOLOG"/>
    <property type="match status" value="1"/>
</dbReference>
<proteinExistence type="predicted"/>
<dbReference type="InterPro" id="IPR052408">
    <property type="entry name" value="Exonuclease_MUT-7-like"/>
</dbReference>
<dbReference type="GO" id="GO:0006139">
    <property type="term" value="P:nucleobase-containing compound metabolic process"/>
    <property type="evidence" value="ECO:0007669"/>
    <property type="project" value="InterPro"/>
</dbReference>
<organism evidence="2 3">
    <name type="scientific">Saponaria officinalis</name>
    <name type="common">Common soapwort</name>
    <name type="synonym">Lychnis saponaria</name>
    <dbReference type="NCBI Taxonomy" id="3572"/>
    <lineage>
        <taxon>Eukaryota</taxon>
        <taxon>Viridiplantae</taxon>
        <taxon>Streptophyta</taxon>
        <taxon>Embryophyta</taxon>
        <taxon>Tracheophyta</taxon>
        <taxon>Spermatophyta</taxon>
        <taxon>Magnoliopsida</taxon>
        <taxon>eudicotyledons</taxon>
        <taxon>Gunneridae</taxon>
        <taxon>Pentapetalae</taxon>
        <taxon>Caryophyllales</taxon>
        <taxon>Caryophyllaceae</taxon>
        <taxon>Caryophylleae</taxon>
        <taxon>Saponaria</taxon>
    </lineage>
</organism>
<dbReference type="InterPro" id="IPR036397">
    <property type="entry name" value="RNaseH_sf"/>
</dbReference>
<evidence type="ECO:0000259" key="1">
    <source>
        <dbReference type="Pfam" id="PF01612"/>
    </source>
</evidence>
<protein>
    <recommendedName>
        <fullName evidence="1">3'-5' exonuclease domain-containing protein</fullName>
    </recommendedName>
</protein>
<accession>A0AAW1IKP2</accession>